<dbReference type="InterPro" id="IPR004843">
    <property type="entry name" value="Calcineurin-like_PHP"/>
</dbReference>
<reference evidence="2" key="1">
    <citation type="journal article" date="2023" name="Access Microbiol">
        <title>De-novo genome assembly for Akanthomyces muscarius, a biocontrol agent of insect agricultural pests.</title>
        <authorList>
            <person name="Erdos Z."/>
            <person name="Studholme D.J."/>
            <person name="Raymond B."/>
            <person name="Sharma M."/>
        </authorList>
    </citation>
    <scope>NUCLEOTIDE SEQUENCE</scope>
    <source>
        <strain evidence="2">Ve6</strain>
    </source>
</reference>
<feature type="domain" description="Calcineurin-like phosphoesterase" evidence="1">
    <location>
        <begin position="16"/>
        <end position="229"/>
    </location>
</feature>
<dbReference type="InterPro" id="IPR051693">
    <property type="entry name" value="UPF0046_metallophosphoest"/>
</dbReference>
<keyword evidence="3" id="KW-1185">Reference proteome</keyword>
<dbReference type="AlphaFoldDB" id="A0A9W8UIY7"/>
<evidence type="ECO:0000313" key="2">
    <source>
        <dbReference type="EMBL" id="KAJ4148375.1"/>
    </source>
</evidence>
<dbReference type="Pfam" id="PF00149">
    <property type="entry name" value="Metallophos"/>
    <property type="match status" value="1"/>
</dbReference>
<dbReference type="Gene3D" id="3.60.21.10">
    <property type="match status" value="1"/>
</dbReference>
<gene>
    <name evidence="2" type="ORF">LMH87_002849</name>
</gene>
<evidence type="ECO:0000259" key="1">
    <source>
        <dbReference type="Pfam" id="PF00149"/>
    </source>
</evidence>
<dbReference type="SUPFAM" id="SSF56300">
    <property type="entry name" value="Metallo-dependent phosphatases"/>
    <property type="match status" value="1"/>
</dbReference>
<dbReference type="GeneID" id="80890008"/>
<evidence type="ECO:0000313" key="3">
    <source>
        <dbReference type="Proteomes" id="UP001144673"/>
    </source>
</evidence>
<dbReference type="PANTHER" id="PTHR12905">
    <property type="entry name" value="METALLOPHOSPHOESTERASE"/>
    <property type="match status" value="1"/>
</dbReference>
<accession>A0A9W8UIY7</accession>
<dbReference type="EMBL" id="JAJHUN010000010">
    <property type="protein sequence ID" value="KAJ4148375.1"/>
    <property type="molecule type" value="Genomic_DNA"/>
</dbReference>
<sequence length="387" mass="42679">MATTGKTKARTTRRTRIVCISDTHNCTVKLPPGDVLIHAGDITNQGSHSELSKAVKWLEGLQYEAKIIIAGNHDITLDADFYARHGHDFHNKKPESHEECLALVQSSPSLTYLHHETATIRLSSPTGPRTEFTVFGSPLAPAFRNWAFYYPPLLESLSCCETSIATSDELPTSPWEDIPARADIVVTHTPPRDHCDDRGGVDRPTGCEALRRALWRVRPRLAVCGHMHEGRGVSRVSWDLGRRYGERDDDDSAGAWQDPGAGGNNKISLVNLTAKNASLPLDNDGLWYEDGTGDVPIERRGEAKASGEAGGEMVAPGWHGRRETCVVNAAILKSKFPHKGGKQFNKPIVVDLDLPVVEGIDFDNFEWLHVHFDNYAAYSNQVGSIPY</sequence>
<dbReference type="Proteomes" id="UP001144673">
    <property type="component" value="Chromosome 3"/>
</dbReference>
<comment type="caution">
    <text evidence="2">The sequence shown here is derived from an EMBL/GenBank/DDBJ whole genome shotgun (WGS) entry which is preliminary data.</text>
</comment>
<name>A0A9W8UIY7_AKAMU</name>
<proteinExistence type="predicted"/>
<dbReference type="GO" id="GO:0016787">
    <property type="term" value="F:hydrolase activity"/>
    <property type="evidence" value="ECO:0007669"/>
    <property type="project" value="InterPro"/>
</dbReference>
<organism evidence="2 3">
    <name type="scientific">Akanthomyces muscarius</name>
    <name type="common">Entomopathogenic fungus</name>
    <name type="synonym">Lecanicillium muscarium</name>
    <dbReference type="NCBI Taxonomy" id="2231603"/>
    <lineage>
        <taxon>Eukaryota</taxon>
        <taxon>Fungi</taxon>
        <taxon>Dikarya</taxon>
        <taxon>Ascomycota</taxon>
        <taxon>Pezizomycotina</taxon>
        <taxon>Sordariomycetes</taxon>
        <taxon>Hypocreomycetidae</taxon>
        <taxon>Hypocreales</taxon>
        <taxon>Cordycipitaceae</taxon>
        <taxon>Akanthomyces</taxon>
    </lineage>
</organism>
<dbReference type="CDD" id="cd07379">
    <property type="entry name" value="MPP_239FB"/>
    <property type="match status" value="1"/>
</dbReference>
<dbReference type="PANTHER" id="PTHR12905:SF16">
    <property type="entry name" value="SER_THR PROTEIN PHOSPHATASE FAMILY PROTEIN (AFU_ORTHOLOGUE AFUA_1G06000)"/>
    <property type="match status" value="1"/>
</dbReference>
<protein>
    <recommendedName>
        <fullName evidence="1">Calcineurin-like phosphoesterase domain-containing protein</fullName>
    </recommendedName>
</protein>
<dbReference type="RefSeq" id="XP_056051316.1">
    <property type="nucleotide sequence ID" value="XM_056194372.1"/>
</dbReference>
<dbReference type="InterPro" id="IPR029052">
    <property type="entry name" value="Metallo-depent_PP-like"/>
</dbReference>